<sequence>MNAKEHPDYEHEQEKLAMIQNMISKEREELIIKSQDYGRLAKEVIADPNVLEQLRKIDSNRLNILETLAKKPYFGRVDFCELGKDKESYLIGKTSVDHPKTKALVVLDWRAPLAGIYYSGEIGEVMYNSPEGTIIGDLELKRQYEIIDGELINIFDKGLTPMDEFLQKALWEKKDNRLADIVTTIQDEQNQIIRAPKDGILIIQGVAGSGKTTIVLHRIAYLMYTYQDLFQAEKILMIVPNRLFLDYISDVLPDLGVHDIEQVTFEMLFEKAFGKTLPTTTEMNKLKDLIDLDQRDKGRQNLEYISSFKGSMKLKRIMDHYVTQLLEEALPKTSIEVLGKTLYTYEELETLFSTQYAYMTLAKRKEKLYRYIKDTIEDRLLKLENRIISHLDRKIINIKSDSELDEQTRQKMISNIASQKINYLGTLNESIKEIPKAYLAKWENLNIEKLLLNLLGNVTLLEKHAQGILSNDEIRTVIQYTQNVVKSKIEYEDIPALLYLKFAVEGSELLKKYTHIIVDEAQDFNPLQMHVLTMMSSNHSFTVVGDVAQGINAYRGISNWSELTQQVFKPKATTYKTISICYRSTKEIIDFGNAVISSLNDAHIVLAKPALRAGRKPSLISCGDEDSMIADVCERIMALRRSGYKSVAIMCKTELSSRSVHDKMSALMTEAIQLLTGHEEHYKGGITLLTPQLSKGLEFDAVIILDSHMDPYTDDPLHIKLLYVAVTRALHELFIYHVNKPTELIARIDTQLYEKIAI</sequence>
<dbReference type="InterPro" id="IPR027417">
    <property type="entry name" value="P-loop_NTPase"/>
</dbReference>
<name>A0ABR9ZUD7_9FIRM</name>
<dbReference type="InterPro" id="IPR048228">
    <property type="entry name" value="HelD_bacillota"/>
</dbReference>
<keyword evidence="4 5" id="KW-0067">ATP-binding</keyword>
<dbReference type="Gene3D" id="3.40.50.300">
    <property type="entry name" value="P-loop containing nucleotide triphosphate hydrolases"/>
    <property type="match status" value="3"/>
</dbReference>
<keyword evidence="3 5" id="KW-0347">Helicase</keyword>
<dbReference type="InterPro" id="IPR000212">
    <property type="entry name" value="DNA_helicase_UvrD/REP"/>
</dbReference>
<evidence type="ECO:0000259" key="6">
    <source>
        <dbReference type="PROSITE" id="PS51198"/>
    </source>
</evidence>
<keyword evidence="1 5" id="KW-0547">Nucleotide-binding</keyword>
<dbReference type="InterPro" id="IPR027785">
    <property type="entry name" value="UvrD-like_helicase_C"/>
</dbReference>
<evidence type="ECO:0000256" key="2">
    <source>
        <dbReference type="ARBA" id="ARBA00022801"/>
    </source>
</evidence>
<proteinExistence type="predicted"/>
<evidence type="ECO:0000256" key="4">
    <source>
        <dbReference type="ARBA" id="ARBA00022840"/>
    </source>
</evidence>
<evidence type="ECO:0000313" key="7">
    <source>
        <dbReference type="EMBL" id="MBF4694089.1"/>
    </source>
</evidence>
<accession>A0ABR9ZUD7</accession>
<dbReference type="Pfam" id="PF13245">
    <property type="entry name" value="AAA_19"/>
    <property type="match status" value="1"/>
</dbReference>
<dbReference type="EMBL" id="JADKNH010000007">
    <property type="protein sequence ID" value="MBF4694089.1"/>
    <property type="molecule type" value="Genomic_DNA"/>
</dbReference>
<organism evidence="7 8">
    <name type="scientific">Fusibacter ferrireducens</name>
    <dbReference type="NCBI Taxonomy" id="2785058"/>
    <lineage>
        <taxon>Bacteria</taxon>
        <taxon>Bacillati</taxon>
        <taxon>Bacillota</taxon>
        <taxon>Clostridia</taxon>
        <taxon>Eubacteriales</taxon>
        <taxon>Eubacteriales Family XII. Incertae Sedis</taxon>
        <taxon>Fusibacter</taxon>
    </lineage>
</organism>
<dbReference type="Proteomes" id="UP000614200">
    <property type="component" value="Unassembled WGS sequence"/>
</dbReference>
<comment type="caution">
    <text evidence="7">The sequence shown here is derived from an EMBL/GenBank/DDBJ whole genome shotgun (WGS) entry which is preliminary data.</text>
</comment>
<reference evidence="7 8" key="1">
    <citation type="submission" date="2020-11" db="EMBL/GenBank/DDBJ databases">
        <title>Fusibacter basophilias sp. nov.</title>
        <authorList>
            <person name="Qiu D."/>
        </authorList>
    </citation>
    <scope>NUCLEOTIDE SEQUENCE [LARGE SCALE GENOMIC DNA]</scope>
    <source>
        <strain evidence="7 8">Q10-2</strain>
    </source>
</reference>
<evidence type="ECO:0000313" key="8">
    <source>
        <dbReference type="Proteomes" id="UP000614200"/>
    </source>
</evidence>
<evidence type="ECO:0000256" key="1">
    <source>
        <dbReference type="ARBA" id="ARBA00022741"/>
    </source>
</evidence>
<dbReference type="PANTHER" id="PTHR11070:SF17">
    <property type="entry name" value="DNA HELICASE IV"/>
    <property type="match status" value="1"/>
</dbReference>
<dbReference type="SUPFAM" id="SSF52540">
    <property type="entry name" value="P-loop containing nucleoside triphosphate hydrolases"/>
    <property type="match status" value="1"/>
</dbReference>
<keyword evidence="2 5" id="KW-0378">Hydrolase</keyword>
<dbReference type="PROSITE" id="PS51198">
    <property type="entry name" value="UVRD_HELICASE_ATP_BIND"/>
    <property type="match status" value="1"/>
</dbReference>
<dbReference type="InterPro" id="IPR014016">
    <property type="entry name" value="UvrD-like_ATP-bd"/>
</dbReference>
<evidence type="ECO:0000256" key="3">
    <source>
        <dbReference type="ARBA" id="ARBA00022806"/>
    </source>
</evidence>
<feature type="binding site" evidence="5">
    <location>
        <begin position="205"/>
        <end position="212"/>
    </location>
    <ligand>
        <name>ATP</name>
        <dbReference type="ChEBI" id="CHEBI:30616"/>
    </ligand>
</feature>
<protein>
    <submittedName>
        <fullName evidence="7">UvrD-helicase domain-containing protein</fullName>
    </submittedName>
</protein>
<dbReference type="RefSeq" id="WP_194702321.1">
    <property type="nucleotide sequence ID" value="NZ_JADKNH010000007.1"/>
</dbReference>
<keyword evidence="8" id="KW-1185">Reference proteome</keyword>
<feature type="domain" description="UvrD-like helicase ATP-binding" evidence="6">
    <location>
        <begin position="184"/>
        <end position="585"/>
    </location>
</feature>
<gene>
    <name evidence="7" type="ORF">ISU02_13290</name>
</gene>
<evidence type="ECO:0000256" key="5">
    <source>
        <dbReference type="PROSITE-ProRule" id="PRU00560"/>
    </source>
</evidence>
<dbReference type="Pfam" id="PF13538">
    <property type="entry name" value="UvrD_C_2"/>
    <property type="match status" value="1"/>
</dbReference>
<dbReference type="NCBIfam" id="NF041464">
    <property type="entry name" value="HelD_BACSU"/>
    <property type="match status" value="1"/>
</dbReference>
<dbReference type="PANTHER" id="PTHR11070">
    <property type="entry name" value="UVRD / RECB / PCRA DNA HELICASE FAMILY MEMBER"/>
    <property type="match status" value="1"/>
</dbReference>